<protein>
    <submittedName>
        <fullName evidence="1">Uncharacterized protein</fullName>
    </submittedName>
</protein>
<accession>A0ABX5DLQ8</accession>
<evidence type="ECO:0000313" key="2">
    <source>
        <dbReference type="Proteomes" id="UP000238163"/>
    </source>
</evidence>
<evidence type="ECO:0000313" key="1">
    <source>
        <dbReference type="EMBL" id="PRQ69707.1"/>
    </source>
</evidence>
<organism evidence="1 2">
    <name type="scientific">Vibrio mediterranei</name>
    <dbReference type="NCBI Taxonomy" id="689"/>
    <lineage>
        <taxon>Bacteria</taxon>
        <taxon>Pseudomonadati</taxon>
        <taxon>Pseudomonadota</taxon>
        <taxon>Gammaproteobacteria</taxon>
        <taxon>Vibrionales</taxon>
        <taxon>Vibrionaceae</taxon>
        <taxon>Vibrio</taxon>
    </lineage>
</organism>
<gene>
    <name evidence="1" type="ORF">COR51_03765</name>
</gene>
<keyword evidence="2" id="KW-1185">Reference proteome</keyword>
<name>A0ABX5DLQ8_9VIBR</name>
<reference evidence="1 2" key="2">
    <citation type="submission" date="2018-03" db="EMBL/GenBank/DDBJ databases">
        <title>Genetic Diversity and Phenotypic Plasticity of AHL Mediated Quorum Sensing in Environmental Strains of Vibrio mediterranei.</title>
        <authorList>
            <person name="Lantoine F."/>
            <person name="Vouve F."/>
        </authorList>
    </citation>
    <scope>NUCLEOTIDE SEQUENCE [LARGE SCALE GENOMIC DNA]</scope>
    <source>
        <strain evidence="1 2">17LN0615E</strain>
    </source>
</reference>
<reference evidence="1 2" key="1">
    <citation type="submission" date="2017-09" db="EMBL/GenBank/DDBJ databases">
        <authorList>
            <person name="Girard L."/>
            <person name="Lami R."/>
            <person name="Suzuki M."/>
            <person name="Baudart J."/>
        </authorList>
    </citation>
    <scope>NUCLEOTIDE SEQUENCE [LARGE SCALE GENOMIC DNA]</scope>
    <source>
        <strain evidence="1 2">17LN0615E</strain>
    </source>
</reference>
<dbReference type="Proteomes" id="UP000238163">
    <property type="component" value="Unassembled WGS sequence"/>
</dbReference>
<sequence>MFTEFNTLAAHEKPQALAHLIVSNPQMFNGCSSQREVMQIIRDEGGRFNQNMLPKTRAILHAWFMNGNDNVPPFAKEEPDEAKQRGQDALRNRSIILAEVTNLEPENVQVLNLKAQGVHPMVEGTVERILKFMAENVQLGAERVMLLERTLWSGIASRQKTIKSAAECTVLAANAWSKGNVLLEYPCALESHPDEHDQRYRQQRIAAGVHQGWNAPTAEAVEVAVQFMRTCELPTNYNRGNENSMAVATKWGEL</sequence>
<dbReference type="EMBL" id="NWTN01000001">
    <property type="protein sequence ID" value="PRQ69707.1"/>
    <property type="molecule type" value="Genomic_DNA"/>
</dbReference>
<proteinExistence type="predicted"/>
<comment type="caution">
    <text evidence="1">The sequence shown here is derived from an EMBL/GenBank/DDBJ whole genome shotgun (WGS) entry which is preliminary data.</text>
</comment>
<dbReference type="RefSeq" id="WP_096441721.1">
    <property type="nucleotide sequence ID" value="NZ_NWTN01000001.1"/>
</dbReference>